<dbReference type="AlphaFoldDB" id="A0A9X2Z920"/>
<evidence type="ECO:0000256" key="1">
    <source>
        <dbReference type="ARBA" id="ARBA00022679"/>
    </source>
</evidence>
<organism evidence="4 5">
    <name type="scientific">Flavobacterium shii</name>
    <dbReference type="NCBI Taxonomy" id="2987687"/>
    <lineage>
        <taxon>Bacteria</taxon>
        <taxon>Pseudomonadati</taxon>
        <taxon>Bacteroidota</taxon>
        <taxon>Flavobacteriia</taxon>
        <taxon>Flavobacteriales</taxon>
        <taxon>Flavobacteriaceae</taxon>
        <taxon>Flavobacterium</taxon>
    </lineage>
</organism>
<dbReference type="GO" id="GO:0016747">
    <property type="term" value="F:acyltransferase activity, transferring groups other than amino-acyl groups"/>
    <property type="evidence" value="ECO:0007669"/>
    <property type="project" value="InterPro"/>
</dbReference>
<keyword evidence="1" id="KW-0808">Transferase</keyword>
<keyword evidence="2" id="KW-0012">Acyltransferase</keyword>
<dbReference type="PROSITE" id="PS51186">
    <property type="entry name" value="GNAT"/>
    <property type="match status" value="1"/>
</dbReference>
<dbReference type="InterPro" id="IPR016181">
    <property type="entry name" value="Acyl_CoA_acyltransferase"/>
</dbReference>
<dbReference type="PANTHER" id="PTHR43877">
    <property type="entry name" value="AMINOALKYLPHOSPHONATE N-ACETYLTRANSFERASE-RELATED-RELATED"/>
    <property type="match status" value="1"/>
</dbReference>
<name>A0A9X2Z920_9FLAO</name>
<dbReference type="PANTHER" id="PTHR43877:SF2">
    <property type="entry name" value="AMINOALKYLPHOSPHONATE N-ACETYLTRANSFERASE-RELATED"/>
    <property type="match status" value="1"/>
</dbReference>
<evidence type="ECO:0000313" key="5">
    <source>
        <dbReference type="Proteomes" id="UP001151079"/>
    </source>
</evidence>
<protein>
    <submittedName>
        <fullName evidence="4">GNAT family N-acetyltransferase</fullName>
    </submittedName>
</protein>
<dbReference type="EMBL" id="JAOZEW010000001">
    <property type="protein sequence ID" value="MCV9926214.1"/>
    <property type="molecule type" value="Genomic_DNA"/>
</dbReference>
<evidence type="ECO:0000313" key="4">
    <source>
        <dbReference type="EMBL" id="MCV9926214.1"/>
    </source>
</evidence>
<dbReference type="SUPFAM" id="SSF55729">
    <property type="entry name" value="Acyl-CoA N-acyltransferases (Nat)"/>
    <property type="match status" value="1"/>
</dbReference>
<feature type="domain" description="N-acetyltransferase" evidence="3">
    <location>
        <begin position="4"/>
        <end position="153"/>
    </location>
</feature>
<comment type="caution">
    <text evidence="4">The sequence shown here is derived from an EMBL/GenBank/DDBJ whole genome shotgun (WGS) entry which is preliminary data.</text>
</comment>
<dbReference type="CDD" id="cd04301">
    <property type="entry name" value="NAT_SF"/>
    <property type="match status" value="1"/>
</dbReference>
<evidence type="ECO:0000259" key="3">
    <source>
        <dbReference type="PROSITE" id="PS51186"/>
    </source>
</evidence>
<evidence type="ECO:0000256" key="2">
    <source>
        <dbReference type="ARBA" id="ARBA00023315"/>
    </source>
</evidence>
<dbReference type="RefSeq" id="WP_264204418.1">
    <property type="nucleotide sequence ID" value="NZ_JAOZEW010000001.1"/>
</dbReference>
<reference evidence="4" key="1">
    <citation type="submission" date="2022-10" db="EMBL/GenBank/DDBJ databases">
        <title>Two novel species of Flavobacterium.</title>
        <authorList>
            <person name="Liu Q."/>
            <person name="Xin Y.-H."/>
        </authorList>
    </citation>
    <scope>NUCLEOTIDE SEQUENCE</scope>
    <source>
        <strain evidence="4">LS1R49</strain>
    </source>
</reference>
<dbReference type="Gene3D" id="3.40.630.30">
    <property type="match status" value="1"/>
</dbReference>
<dbReference type="InterPro" id="IPR050832">
    <property type="entry name" value="Bact_Acetyltransf"/>
</dbReference>
<dbReference type="Proteomes" id="UP001151079">
    <property type="component" value="Unassembled WGS sequence"/>
</dbReference>
<sequence length="153" mass="17753">MNNIIIRSASPDDMGKLLFFEQELINAERPFDPTLNESDVKYYDIDKMIASPDIELLVAELDGEIIGLGYARIENSKPFVKHVQYGYLGFMYVDPKYRGLGVIHKIIERLIVWTTSREITELRLDVYQANESAIKAYQKLGFTSHYIQMRKEI</sequence>
<gene>
    <name evidence="4" type="ORF">OIU83_01005</name>
</gene>
<dbReference type="InterPro" id="IPR000182">
    <property type="entry name" value="GNAT_dom"/>
</dbReference>
<keyword evidence="5" id="KW-1185">Reference proteome</keyword>
<dbReference type="Pfam" id="PF00583">
    <property type="entry name" value="Acetyltransf_1"/>
    <property type="match status" value="1"/>
</dbReference>
<accession>A0A9X2Z920</accession>
<proteinExistence type="predicted"/>